<evidence type="ECO:0000256" key="1">
    <source>
        <dbReference type="SAM" id="Phobius"/>
    </source>
</evidence>
<dbReference type="EMBL" id="FP929050">
    <property type="protein sequence ID" value="CBL11526.1"/>
    <property type="molecule type" value="Genomic_DNA"/>
</dbReference>
<feature type="transmembrane region" description="Helical" evidence="1">
    <location>
        <begin position="35"/>
        <end position="59"/>
    </location>
</feature>
<name>D4KVY6_9FIRM</name>
<dbReference type="Proteomes" id="UP000008953">
    <property type="component" value="Chromosome"/>
</dbReference>
<keyword evidence="1" id="KW-0812">Transmembrane</keyword>
<evidence type="ECO:0000313" key="2">
    <source>
        <dbReference type="EMBL" id="CBL11526.1"/>
    </source>
</evidence>
<dbReference type="HOGENOM" id="CLU_2773334_0_0_9"/>
<sequence>MKKCSTTEETYTVIEKKGQSINIERESDMQENINFIVAIVTSLITMCTLIYNTFLRVVLNGKNNIIIRY</sequence>
<accession>D4KVY6</accession>
<keyword evidence="1" id="KW-1133">Transmembrane helix</keyword>
<reference evidence="2 3" key="2">
    <citation type="submission" date="2010-03" db="EMBL/GenBank/DDBJ databases">
        <authorList>
            <person name="Pajon A."/>
        </authorList>
    </citation>
    <scope>NUCLEOTIDE SEQUENCE [LARGE SCALE GENOMIC DNA]</scope>
    <source>
        <strain evidence="2 3">XB6B4</strain>
    </source>
</reference>
<organism evidence="2 3">
    <name type="scientific">Roseburia intestinalis XB6B4</name>
    <dbReference type="NCBI Taxonomy" id="718255"/>
    <lineage>
        <taxon>Bacteria</taxon>
        <taxon>Bacillati</taxon>
        <taxon>Bacillota</taxon>
        <taxon>Clostridia</taxon>
        <taxon>Lachnospirales</taxon>
        <taxon>Lachnospiraceae</taxon>
        <taxon>Roseburia</taxon>
    </lineage>
</organism>
<protein>
    <submittedName>
        <fullName evidence="2">Uncharacterized protein</fullName>
    </submittedName>
</protein>
<proteinExistence type="predicted"/>
<dbReference type="AlphaFoldDB" id="D4KVY6"/>
<reference evidence="2 3" key="1">
    <citation type="submission" date="2010-03" db="EMBL/GenBank/DDBJ databases">
        <title>The genome sequence of Roseburia intestinalis XB6B4.</title>
        <authorList>
            <consortium name="metaHIT consortium -- http://www.metahit.eu/"/>
            <person name="Pajon A."/>
            <person name="Turner K."/>
            <person name="Parkhill J."/>
            <person name="Bernalier A."/>
        </authorList>
    </citation>
    <scope>NUCLEOTIDE SEQUENCE [LARGE SCALE GENOMIC DNA]</scope>
    <source>
        <strain evidence="2 3">XB6B4</strain>
    </source>
</reference>
<dbReference type="KEGG" id="rix:RO1_08310"/>
<evidence type="ECO:0000313" key="3">
    <source>
        <dbReference type="Proteomes" id="UP000008953"/>
    </source>
</evidence>
<gene>
    <name evidence="2" type="ORF">RO1_08310</name>
</gene>
<keyword evidence="1" id="KW-0472">Membrane</keyword>